<evidence type="ECO:0000256" key="4">
    <source>
        <dbReference type="SAM" id="Phobius"/>
    </source>
</evidence>
<dbReference type="eggNOG" id="COG2207">
    <property type="taxonomic scope" value="Bacteria"/>
</dbReference>
<organism evidence="6 7">
    <name type="scientific">Aquimarina atlantica</name>
    <dbReference type="NCBI Taxonomy" id="1317122"/>
    <lineage>
        <taxon>Bacteria</taxon>
        <taxon>Pseudomonadati</taxon>
        <taxon>Bacteroidota</taxon>
        <taxon>Flavobacteriia</taxon>
        <taxon>Flavobacteriales</taxon>
        <taxon>Flavobacteriaceae</taxon>
        <taxon>Aquimarina</taxon>
    </lineage>
</organism>
<keyword evidence="4" id="KW-0472">Membrane</keyword>
<dbReference type="Proteomes" id="UP000023541">
    <property type="component" value="Unassembled WGS sequence"/>
</dbReference>
<dbReference type="PROSITE" id="PS00041">
    <property type="entry name" value="HTH_ARAC_FAMILY_1"/>
    <property type="match status" value="1"/>
</dbReference>
<dbReference type="SUPFAM" id="SSF55781">
    <property type="entry name" value="GAF domain-like"/>
    <property type="match status" value="1"/>
</dbReference>
<proteinExistence type="predicted"/>
<evidence type="ECO:0000256" key="1">
    <source>
        <dbReference type="ARBA" id="ARBA00023015"/>
    </source>
</evidence>
<dbReference type="PROSITE" id="PS01124">
    <property type="entry name" value="HTH_ARAC_FAMILY_2"/>
    <property type="match status" value="1"/>
</dbReference>
<dbReference type="InterPro" id="IPR009057">
    <property type="entry name" value="Homeodomain-like_sf"/>
</dbReference>
<evidence type="ECO:0000256" key="3">
    <source>
        <dbReference type="ARBA" id="ARBA00023163"/>
    </source>
</evidence>
<dbReference type="Pfam" id="PF13185">
    <property type="entry name" value="GAF_2"/>
    <property type="match status" value="1"/>
</dbReference>
<dbReference type="OrthoDB" id="9779074at2"/>
<accession>A0A023BYU3</accession>
<keyword evidence="4" id="KW-1133">Transmembrane helix</keyword>
<dbReference type="InterPro" id="IPR029016">
    <property type="entry name" value="GAF-like_dom_sf"/>
</dbReference>
<evidence type="ECO:0000259" key="5">
    <source>
        <dbReference type="PROSITE" id="PS01124"/>
    </source>
</evidence>
<dbReference type="InterPro" id="IPR018060">
    <property type="entry name" value="HTH_AraC"/>
</dbReference>
<reference evidence="6 7" key="1">
    <citation type="submission" date="2014-04" db="EMBL/GenBank/DDBJ databases">
        <title>Aquimarina sp. 22II-S11-z7 Genome Sequencing.</title>
        <authorList>
            <person name="Lai Q."/>
        </authorList>
    </citation>
    <scope>NUCLEOTIDE SEQUENCE [LARGE SCALE GENOMIC DNA]</scope>
    <source>
        <strain evidence="6 7">22II-S11-z7</strain>
    </source>
</reference>
<dbReference type="STRING" id="1317122.ATO12_10280"/>
<keyword evidence="7" id="KW-1185">Reference proteome</keyword>
<dbReference type="SUPFAM" id="SSF46689">
    <property type="entry name" value="Homeodomain-like"/>
    <property type="match status" value="1"/>
</dbReference>
<dbReference type="PANTHER" id="PTHR43280">
    <property type="entry name" value="ARAC-FAMILY TRANSCRIPTIONAL REGULATOR"/>
    <property type="match status" value="1"/>
</dbReference>
<dbReference type="Gene3D" id="3.30.450.40">
    <property type="match status" value="1"/>
</dbReference>
<dbReference type="SMART" id="SM00065">
    <property type="entry name" value="GAF"/>
    <property type="match status" value="1"/>
</dbReference>
<dbReference type="RefSeq" id="WP_051575650.1">
    <property type="nucleotide sequence ID" value="NZ_AQRA01000002.1"/>
</dbReference>
<dbReference type="InterPro" id="IPR003018">
    <property type="entry name" value="GAF"/>
</dbReference>
<evidence type="ECO:0000313" key="6">
    <source>
        <dbReference type="EMBL" id="EZH75104.1"/>
    </source>
</evidence>
<dbReference type="GO" id="GO:0043565">
    <property type="term" value="F:sequence-specific DNA binding"/>
    <property type="evidence" value="ECO:0007669"/>
    <property type="project" value="InterPro"/>
</dbReference>
<feature type="domain" description="HTH araC/xylS-type" evidence="5">
    <location>
        <begin position="327"/>
        <end position="423"/>
    </location>
</feature>
<dbReference type="PRINTS" id="PR00032">
    <property type="entry name" value="HTHARAC"/>
</dbReference>
<feature type="transmembrane region" description="Helical" evidence="4">
    <location>
        <begin position="12"/>
        <end position="33"/>
    </location>
</feature>
<keyword evidence="1" id="KW-0805">Transcription regulation</keyword>
<dbReference type="GO" id="GO:0003700">
    <property type="term" value="F:DNA-binding transcription factor activity"/>
    <property type="evidence" value="ECO:0007669"/>
    <property type="project" value="InterPro"/>
</dbReference>
<dbReference type="Gene3D" id="1.10.10.60">
    <property type="entry name" value="Homeodomain-like"/>
    <property type="match status" value="2"/>
</dbReference>
<dbReference type="SMART" id="SM00342">
    <property type="entry name" value="HTH_ARAC"/>
    <property type="match status" value="1"/>
</dbReference>
<dbReference type="AlphaFoldDB" id="A0A023BYU3"/>
<dbReference type="PANTHER" id="PTHR43280:SF29">
    <property type="entry name" value="ARAC-FAMILY TRANSCRIPTIONAL REGULATOR"/>
    <property type="match status" value="1"/>
</dbReference>
<comment type="caution">
    <text evidence="6">The sequence shown here is derived from an EMBL/GenBank/DDBJ whole genome shotgun (WGS) entry which is preliminary data.</text>
</comment>
<dbReference type="InterPro" id="IPR020449">
    <property type="entry name" value="Tscrpt_reg_AraC-type_HTH"/>
</dbReference>
<protein>
    <recommendedName>
        <fullName evidence="5">HTH araC/xylS-type domain-containing protein</fullName>
    </recommendedName>
</protein>
<evidence type="ECO:0000256" key="2">
    <source>
        <dbReference type="ARBA" id="ARBA00023125"/>
    </source>
</evidence>
<keyword evidence="2" id="KW-0238">DNA-binding</keyword>
<feature type="transmembrane region" description="Helical" evidence="4">
    <location>
        <begin position="45"/>
        <end position="70"/>
    </location>
</feature>
<dbReference type="eggNOG" id="COG1956">
    <property type="taxonomic scope" value="Bacteria"/>
</dbReference>
<keyword evidence="4" id="KW-0812">Transmembrane</keyword>
<name>A0A023BYU3_9FLAO</name>
<dbReference type="InterPro" id="IPR018062">
    <property type="entry name" value="HTH_AraC-typ_CS"/>
</dbReference>
<dbReference type="Pfam" id="PF12833">
    <property type="entry name" value="HTH_18"/>
    <property type="match status" value="1"/>
</dbReference>
<evidence type="ECO:0000313" key="7">
    <source>
        <dbReference type="Proteomes" id="UP000023541"/>
    </source>
</evidence>
<gene>
    <name evidence="6" type="ORF">ATO12_10280</name>
</gene>
<keyword evidence="3" id="KW-0804">Transcription</keyword>
<dbReference type="EMBL" id="AQRA01000002">
    <property type="protein sequence ID" value="EZH75104.1"/>
    <property type="molecule type" value="Genomic_DNA"/>
</dbReference>
<sequence>MNIKKYIGDKLVVKISTILICGVVFFLIYTVCYKMLSTGFNTRHMFAMLIVLNLVLLITVFTFFFSSIVLKNFSNFYVKIPLLFNKVFEVAHDGVFTTTKQLTPKFDQVNTKKDVMRSSVSNFSTDSLYQIFSEKDQVQHQNASNETIGILTYFASSLFEKNKLEEVLWDIVENCISKLKLEDCVIYMLDTQNKVLIQKAAFGHKNNGERKVISPIQISLGEGIVGRVAQSGIFEYVPDLTNDHRYIIDDDRRMSELSVPILIDDEVVGVLDSEHSQKDFFNKDHIFLFQLIARLTGKKLKQIHTKNESHITDDNVYFKELDFLMKEAKIYRDPNLGLDSMAKKLNISGNYLSQLVNKLSGHNFTDYINRYRIEDAKFKLRNPNFINYTIISIALESGFNSKSTFYSAFKKLTGISPKEYRKNS</sequence>